<accession>A0A1J4JFZ5</accession>
<feature type="coiled-coil region" evidence="1">
    <location>
        <begin position="595"/>
        <end position="758"/>
    </location>
</feature>
<evidence type="ECO:0000256" key="1">
    <source>
        <dbReference type="SAM" id="Coils"/>
    </source>
</evidence>
<feature type="compositionally biased region" description="Basic and acidic residues" evidence="2">
    <location>
        <begin position="1171"/>
        <end position="1181"/>
    </location>
</feature>
<keyword evidence="1" id="KW-0175">Coiled coil</keyword>
<dbReference type="Proteomes" id="UP000179807">
    <property type="component" value="Unassembled WGS sequence"/>
</dbReference>
<feature type="compositionally biased region" description="Polar residues" evidence="2">
    <location>
        <begin position="930"/>
        <end position="946"/>
    </location>
</feature>
<dbReference type="EMBL" id="MLAK01001107">
    <property type="protein sequence ID" value="OHS97577.1"/>
    <property type="molecule type" value="Genomic_DNA"/>
</dbReference>
<keyword evidence="4" id="KW-1185">Reference proteome</keyword>
<feature type="region of interest" description="Disordered" evidence="2">
    <location>
        <begin position="57"/>
        <end position="111"/>
    </location>
</feature>
<evidence type="ECO:0000313" key="4">
    <source>
        <dbReference type="Proteomes" id="UP000179807"/>
    </source>
</evidence>
<feature type="compositionally biased region" description="Acidic residues" evidence="2">
    <location>
        <begin position="1043"/>
        <end position="1071"/>
    </location>
</feature>
<feature type="region of interest" description="Disordered" evidence="2">
    <location>
        <begin position="1151"/>
        <end position="1181"/>
    </location>
</feature>
<comment type="caution">
    <text evidence="3">The sequence shown here is derived from an EMBL/GenBank/DDBJ whole genome shotgun (WGS) entry which is preliminary data.</text>
</comment>
<protein>
    <submittedName>
        <fullName evidence="3">Uncharacterized protein</fullName>
    </submittedName>
</protein>
<proteinExistence type="predicted"/>
<organism evidence="3 4">
    <name type="scientific">Tritrichomonas foetus</name>
    <dbReference type="NCBI Taxonomy" id="1144522"/>
    <lineage>
        <taxon>Eukaryota</taxon>
        <taxon>Metamonada</taxon>
        <taxon>Parabasalia</taxon>
        <taxon>Tritrichomonadida</taxon>
        <taxon>Tritrichomonadidae</taxon>
        <taxon>Tritrichomonas</taxon>
    </lineage>
</organism>
<reference evidence="3" key="1">
    <citation type="submission" date="2016-10" db="EMBL/GenBank/DDBJ databases">
        <authorList>
            <person name="Benchimol M."/>
            <person name="Almeida L.G."/>
            <person name="Vasconcelos A.T."/>
            <person name="Perreira-Neves A."/>
            <person name="Rosa I.A."/>
            <person name="Tasca T."/>
            <person name="Bogo M.R."/>
            <person name="de Souza W."/>
        </authorList>
    </citation>
    <scope>NUCLEOTIDE SEQUENCE [LARGE SCALE GENOMIC DNA]</scope>
    <source>
        <strain evidence="3">K</strain>
    </source>
</reference>
<name>A0A1J4JFZ5_9EUKA</name>
<dbReference type="AlphaFoldDB" id="A0A1J4JFZ5"/>
<dbReference type="VEuPathDB" id="TrichDB:TRFO_36189"/>
<feature type="region of interest" description="Disordered" evidence="2">
    <location>
        <begin position="1"/>
        <end position="40"/>
    </location>
</feature>
<evidence type="ECO:0000256" key="2">
    <source>
        <dbReference type="SAM" id="MobiDB-lite"/>
    </source>
</evidence>
<feature type="coiled-coil region" evidence="1">
    <location>
        <begin position="252"/>
        <end position="566"/>
    </location>
</feature>
<feature type="region of interest" description="Disordered" evidence="2">
    <location>
        <begin position="1031"/>
        <end position="1071"/>
    </location>
</feature>
<dbReference type="RefSeq" id="XP_068350714.1">
    <property type="nucleotide sequence ID" value="XM_068510680.1"/>
</dbReference>
<evidence type="ECO:0000313" key="3">
    <source>
        <dbReference type="EMBL" id="OHS97577.1"/>
    </source>
</evidence>
<sequence length="1230" mass="143192">MNRASSVTRNSYIQHDHSSISSNSPSSIDHERKIRNYQRNINSLKSQVTELQARLDKTEESFDNTPIFSPSNSQKRTSPKHSDSPFSNSPRVPTPKEETYSSKINHSQNKKIDRLASDLAEANEREHELAQKYRYASAKIKELRVSGHQMEKDIQLLREEKKRIDEENAVLRAHQKKESEGREALETDNKVLFSKVAQLKSEKAALEQENRQYKENFAPVMRHYQKVKSQLAEAKTKLGELYEVNVKLTQSNKNALERGKRKEKEVQQIRNAFNVLQKENELLKSEIEGLKDENPVKSSDRILYKIEESSSIKQLIDKVTVLGNENAQLKANILNTLNNSSTSNDYQNLIENNKKYTHENAMFKEEISKLKEEIYKLNQENNSIKISLDNYRLNHETIQNKNIIDSLRKENEEQKQGINSLIKENHELKNQLDDNDTVPDLKEEIKNLNWKISTLNDSNKNCKDKMKQLSIQIEQHENENEKQKRKIDEMKIVIEDQLQNIQNQNIAYNELQNENATLKDTINSLNRNTTENANLMKDNEKQKKIISELENKVEKYIQDIIMVENERNEILSSNNKLLIENEKLTNQISTKICEIKARDEEIRNKEKEIEKYKRMNKNDSETVAQLTDKIVSLTNEIFELKQELMDKQNAQIQSEEEDVGLTNNYQLIKDLEKLEHMQEELENAQNGVKLLESKTIQYTKEIRKNMENMIKSKIKIENNLNSQIDELQSRNKTLINLVEKSQLQVERTKQHNESLQESLIKKIPISISSLTEDNESIEKYSEEYDDINVISVNDISQNTNKSQNENDIQPKAYKNDKNLYSDSIFSDNSLEQNHKFHEVDKKKHTNSNNINNYINNEEKLHSTKYTQKISSYLNNYSDFMNNNYSAEIDDSSISPCTLEKKCMNLTEEELAYESENSIDNSAYKPHIDATESQSQTLFEKSNLSNKKQTEDYEFMKNLSHSSEGKNNPNSPFYLSISDSQIKNFTIHNYQRDLEQTNMNSIDEEEEILSPSDHHINIILDKYYIEEEEEEERIGHENLSNEETNGDMNEDTNEDMNEDTDEDMNEDTNEDMNHEEDDKINVNINEINIENNSQSTTLHLACKDDKLEKTEEIIDIEEESLSEESLIIEESLILNDIPQNEHNDNLKIHVESDNTNNTNNEGLLLSDSDPNETSKNKFPHDNYEMDKFPSESISNLDSSAVDVLFNQLVEEADIINDESVSISRFLPNEED</sequence>
<gene>
    <name evidence="3" type="ORF">TRFO_36189</name>
</gene>
<dbReference type="GeneID" id="94845384"/>
<feature type="region of interest" description="Disordered" evidence="2">
    <location>
        <begin position="930"/>
        <end position="949"/>
    </location>
</feature>
<feature type="compositionally biased region" description="Polar residues" evidence="2">
    <location>
        <begin position="63"/>
        <end position="76"/>
    </location>
</feature>
<feature type="compositionally biased region" description="Polar residues" evidence="2">
    <location>
        <begin position="1"/>
        <end position="13"/>
    </location>
</feature>